<feature type="non-terminal residue" evidence="2">
    <location>
        <position position="68"/>
    </location>
</feature>
<accession>A0A227FD14</accession>
<feature type="domain" description="Lytic transglycosylase MltA" evidence="1">
    <location>
        <begin position="10"/>
        <end position="68"/>
    </location>
</feature>
<organism evidence="2 3">
    <name type="scientific">Vibrio parahaemolyticus</name>
    <dbReference type="NCBI Taxonomy" id="670"/>
    <lineage>
        <taxon>Bacteria</taxon>
        <taxon>Pseudomonadati</taxon>
        <taxon>Pseudomonadota</taxon>
        <taxon>Gammaproteobacteria</taxon>
        <taxon>Vibrionales</taxon>
        <taxon>Vibrionaceae</taxon>
        <taxon>Vibrio</taxon>
    </lineage>
</organism>
<dbReference type="InterPro" id="IPR005300">
    <property type="entry name" value="MltA_B"/>
</dbReference>
<proteinExistence type="predicted"/>
<feature type="non-terminal residue" evidence="2">
    <location>
        <position position="1"/>
    </location>
</feature>
<dbReference type="Gene3D" id="2.40.240.50">
    <property type="entry name" value="Barwin-like endoglucanases"/>
    <property type="match status" value="1"/>
</dbReference>
<dbReference type="InterPro" id="IPR036908">
    <property type="entry name" value="RlpA-like_sf"/>
</dbReference>
<dbReference type="Pfam" id="PF03562">
    <property type="entry name" value="MltA"/>
    <property type="match status" value="1"/>
</dbReference>
<dbReference type="AlphaFoldDB" id="A0A227FD14"/>
<dbReference type="SUPFAM" id="SSF50685">
    <property type="entry name" value="Barwin-like endoglucanases"/>
    <property type="match status" value="1"/>
</dbReference>
<evidence type="ECO:0000313" key="2">
    <source>
        <dbReference type="EMBL" id="OXD79285.1"/>
    </source>
</evidence>
<evidence type="ECO:0000259" key="1">
    <source>
        <dbReference type="SMART" id="SM00925"/>
    </source>
</evidence>
<dbReference type="PANTHER" id="PTHR30124:SF0">
    <property type="entry name" value="MEMBRANE-BOUND LYTIC MUREIN TRANSGLYCOSYLASE A"/>
    <property type="match status" value="1"/>
</dbReference>
<gene>
    <name evidence="2" type="ORF">CA163_41070</name>
</gene>
<reference evidence="2 3" key="1">
    <citation type="journal article" date="2017" name="Appl. Environ. Microbiol.">
        <title>Parallel evolution of two clades of a major Atlantic endemic Vibrio parahaemolyticus pathogen lineage by independent acquisition of related pathogenicity islands.</title>
        <authorList>
            <person name="Xu F."/>
            <person name="Gonzalez-Escalona N."/>
            <person name="Drees K.P."/>
            <person name="Sebra R.P."/>
            <person name="Cooper V.S."/>
            <person name="Jones S.H."/>
            <person name="Whistler C.A."/>
        </authorList>
    </citation>
    <scope>NUCLEOTIDE SEQUENCE [LARGE SCALE GENOMIC DNA]</scope>
    <source>
        <strain evidence="2 3">MAVP-3</strain>
    </source>
</reference>
<comment type="caution">
    <text evidence="2">The sequence shown here is derived from an EMBL/GenBank/DDBJ whole genome shotgun (WGS) entry which is preliminary data.</text>
</comment>
<dbReference type="Proteomes" id="UP000214596">
    <property type="component" value="Unassembled WGS sequence"/>
</dbReference>
<dbReference type="GO" id="GO:0008933">
    <property type="term" value="F:peptidoglycan lytic transglycosylase activity"/>
    <property type="evidence" value="ECO:0007669"/>
    <property type="project" value="TreeGrafter"/>
</dbReference>
<protein>
    <submittedName>
        <fullName evidence="2">Murein transglycosylase A</fullName>
    </submittedName>
</protein>
<dbReference type="InterPro" id="IPR026044">
    <property type="entry name" value="MltA"/>
</dbReference>
<dbReference type="PANTHER" id="PTHR30124">
    <property type="entry name" value="MEMBRANE-BOUND LYTIC MUREIN TRANSGLYCOSYLASE A"/>
    <property type="match status" value="1"/>
</dbReference>
<dbReference type="SMART" id="SM00925">
    <property type="entry name" value="MltA"/>
    <property type="match status" value="1"/>
</dbReference>
<name>A0A227FD14_VIBPH</name>
<dbReference type="GO" id="GO:0009253">
    <property type="term" value="P:peptidoglycan catabolic process"/>
    <property type="evidence" value="ECO:0007669"/>
    <property type="project" value="TreeGrafter"/>
</dbReference>
<evidence type="ECO:0000313" key="3">
    <source>
        <dbReference type="Proteomes" id="UP000214596"/>
    </source>
</evidence>
<dbReference type="GO" id="GO:0004553">
    <property type="term" value="F:hydrolase activity, hydrolyzing O-glycosyl compounds"/>
    <property type="evidence" value="ECO:0007669"/>
    <property type="project" value="InterPro"/>
</dbReference>
<sequence>VLFTGYFSPVMELRHTPNDIFKYPVYGKPNCTSDCPTRAEIYNGALDGQGLVLGYAPNRIDPFMMEVQ</sequence>
<dbReference type="EMBL" id="NIXT01005928">
    <property type="protein sequence ID" value="OXD79285.1"/>
    <property type="molecule type" value="Genomic_DNA"/>
</dbReference>